<sequence>MVRHGRSCLPRINKNIPPSSRAITSDPYSPYDQCPDYLQQRKENGKSTPGERKQKQEQIGKMSLCGGKSIITGGRWRKSKCCVLWCEEVEQWPRAKFLRFWVR</sequence>
<accession>A0AAV4SY77</accession>
<evidence type="ECO:0000256" key="1">
    <source>
        <dbReference type="SAM" id="MobiDB-lite"/>
    </source>
</evidence>
<comment type="caution">
    <text evidence="2">The sequence shown here is derived from an EMBL/GenBank/DDBJ whole genome shotgun (WGS) entry which is preliminary data.</text>
</comment>
<dbReference type="EMBL" id="BPLQ01008660">
    <property type="protein sequence ID" value="GIY38725.1"/>
    <property type="molecule type" value="Genomic_DNA"/>
</dbReference>
<dbReference type="Proteomes" id="UP001054837">
    <property type="component" value="Unassembled WGS sequence"/>
</dbReference>
<feature type="region of interest" description="Disordered" evidence="1">
    <location>
        <begin position="39"/>
        <end position="58"/>
    </location>
</feature>
<evidence type="ECO:0000313" key="2">
    <source>
        <dbReference type="EMBL" id="GIY38725.1"/>
    </source>
</evidence>
<protein>
    <submittedName>
        <fullName evidence="2">Uncharacterized protein</fullName>
    </submittedName>
</protein>
<organism evidence="2 3">
    <name type="scientific">Caerostris darwini</name>
    <dbReference type="NCBI Taxonomy" id="1538125"/>
    <lineage>
        <taxon>Eukaryota</taxon>
        <taxon>Metazoa</taxon>
        <taxon>Ecdysozoa</taxon>
        <taxon>Arthropoda</taxon>
        <taxon>Chelicerata</taxon>
        <taxon>Arachnida</taxon>
        <taxon>Araneae</taxon>
        <taxon>Araneomorphae</taxon>
        <taxon>Entelegynae</taxon>
        <taxon>Araneoidea</taxon>
        <taxon>Araneidae</taxon>
        <taxon>Caerostris</taxon>
    </lineage>
</organism>
<feature type="compositionally biased region" description="Polar residues" evidence="1">
    <location>
        <begin position="16"/>
        <end position="27"/>
    </location>
</feature>
<proteinExistence type="predicted"/>
<evidence type="ECO:0000313" key="3">
    <source>
        <dbReference type="Proteomes" id="UP001054837"/>
    </source>
</evidence>
<reference evidence="2 3" key="1">
    <citation type="submission" date="2021-06" db="EMBL/GenBank/DDBJ databases">
        <title>Caerostris darwini draft genome.</title>
        <authorList>
            <person name="Kono N."/>
            <person name="Arakawa K."/>
        </authorList>
    </citation>
    <scope>NUCLEOTIDE SEQUENCE [LARGE SCALE GENOMIC DNA]</scope>
</reference>
<gene>
    <name evidence="2" type="ORF">CDAR_575021</name>
</gene>
<name>A0AAV4SY77_9ARAC</name>
<keyword evidence="3" id="KW-1185">Reference proteome</keyword>
<feature type="region of interest" description="Disordered" evidence="1">
    <location>
        <begin position="1"/>
        <end position="33"/>
    </location>
</feature>
<dbReference type="AlphaFoldDB" id="A0AAV4SY77"/>